<organism evidence="2 3">
    <name type="scientific">Pleuronectes platessa</name>
    <name type="common">European plaice</name>
    <dbReference type="NCBI Taxonomy" id="8262"/>
    <lineage>
        <taxon>Eukaryota</taxon>
        <taxon>Metazoa</taxon>
        <taxon>Chordata</taxon>
        <taxon>Craniata</taxon>
        <taxon>Vertebrata</taxon>
        <taxon>Euteleostomi</taxon>
        <taxon>Actinopterygii</taxon>
        <taxon>Neopterygii</taxon>
        <taxon>Teleostei</taxon>
        <taxon>Neoteleostei</taxon>
        <taxon>Acanthomorphata</taxon>
        <taxon>Carangaria</taxon>
        <taxon>Pleuronectiformes</taxon>
        <taxon>Pleuronectoidei</taxon>
        <taxon>Pleuronectidae</taxon>
        <taxon>Pleuronectes</taxon>
    </lineage>
</organism>
<feature type="region of interest" description="Disordered" evidence="1">
    <location>
        <begin position="117"/>
        <end position="142"/>
    </location>
</feature>
<name>A0A9N7VAD6_PLEPL</name>
<protein>
    <submittedName>
        <fullName evidence="2">Uncharacterized protein</fullName>
    </submittedName>
</protein>
<evidence type="ECO:0000313" key="2">
    <source>
        <dbReference type="EMBL" id="CAB1447177.1"/>
    </source>
</evidence>
<reference evidence="2" key="1">
    <citation type="submission" date="2020-03" db="EMBL/GenBank/DDBJ databases">
        <authorList>
            <person name="Weist P."/>
        </authorList>
    </citation>
    <scope>NUCLEOTIDE SEQUENCE</scope>
</reference>
<dbReference type="Proteomes" id="UP001153269">
    <property type="component" value="Unassembled WGS sequence"/>
</dbReference>
<sequence length="168" mass="18041">MSYDGKDRVVGFRVELKTELSLTQAELIKLDLPPISSSPLSLGFRGDTSKLAGTTEPLCLLSFRSQLCLVLLRCSTAAVTPISALNQYAEVPTPPCLDSQAGSPDSRTALRRSYHHKPPYRNAAEATDPTETNSAGEPGRSEVMVSPSLRAVCLGQVHRGGADMELNL</sequence>
<accession>A0A9N7VAD6</accession>
<proteinExistence type="predicted"/>
<dbReference type="AlphaFoldDB" id="A0A9N7VAD6"/>
<comment type="caution">
    <text evidence="2">The sequence shown here is derived from an EMBL/GenBank/DDBJ whole genome shotgun (WGS) entry which is preliminary data.</text>
</comment>
<evidence type="ECO:0000256" key="1">
    <source>
        <dbReference type="SAM" id="MobiDB-lite"/>
    </source>
</evidence>
<keyword evidence="3" id="KW-1185">Reference proteome</keyword>
<gene>
    <name evidence="2" type="ORF">PLEPLA_LOCUS34871</name>
</gene>
<dbReference type="EMBL" id="CADEAL010003938">
    <property type="protein sequence ID" value="CAB1447177.1"/>
    <property type="molecule type" value="Genomic_DNA"/>
</dbReference>
<evidence type="ECO:0000313" key="3">
    <source>
        <dbReference type="Proteomes" id="UP001153269"/>
    </source>
</evidence>